<protein>
    <submittedName>
        <fullName evidence="2">SDR family NAD(P)-dependent oxidoreductase</fullName>
    </submittedName>
</protein>
<accession>A0A371Q039</accession>
<dbReference type="SUPFAM" id="SSF51735">
    <property type="entry name" value="NAD(P)-binding Rossmann-fold domains"/>
    <property type="match status" value="1"/>
</dbReference>
<evidence type="ECO:0000313" key="2">
    <source>
        <dbReference type="EMBL" id="REK88070.1"/>
    </source>
</evidence>
<dbReference type="EMBL" id="QUAC01000185">
    <property type="protein sequence ID" value="REK88070.1"/>
    <property type="molecule type" value="Genomic_DNA"/>
</dbReference>
<sequence>MKDVTTAVVTGGNRGIGYAVAAELVRRNYHVVLVTRDRERGERAAAALGGSADLVVGDLSVLSEVRSVADGLLRQCGHIDVLVHNAGIWPSRLVHTPDGLERAFVVNHLAPFLLNHLLEERLLANRTRVVQVSAGLYIKGRLDLNRTPVGADFHQMRTYCTTKLANLLMVPLFARRWQGAGVHIDAVHPGVIRTDLGDPGGVRGLLLKAVKRSWAAPGQGAAPVVRLALSSGGPSGRYFDVDQQVPLEPIAADPAMAERVWDQAMTLTGLSGVA</sequence>
<dbReference type="InterPro" id="IPR002347">
    <property type="entry name" value="SDR_fam"/>
</dbReference>
<dbReference type="GO" id="GO:0016491">
    <property type="term" value="F:oxidoreductase activity"/>
    <property type="evidence" value="ECO:0007669"/>
    <property type="project" value="UniProtKB-KW"/>
</dbReference>
<dbReference type="PANTHER" id="PTHR43157">
    <property type="entry name" value="PHOSPHATIDYLINOSITOL-GLYCAN BIOSYNTHESIS CLASS F PROTEIN-RELATED"/>
    <property type="match status" value="1"/>
</dbReference>
<keyword evidence="1" id="KW-0560">Oxidoreductase</keyword>
<reference evidence="2 3" key="1">
    <citation type="submission" date="2018-08" db="EMBL/GenBank/DDBJ databases">
        <title>Streptomyces NEAU-D10 sp. nov., a novel Actinomycete isolated from soil.</title>
        <authorList>
            <person name="Jin L."/>
        </authorList>
    </citation>
    <scope>NUCLEOTIDE SEQUENCE [LARGE SCALE GENOMIC DNA]</scope>
    <source>
        <strain evidence="2 3">NEAU-D10</strain>
    </source>
</reference>
<evidence type="ECO:0000256" key="1">
    <source>
        <dbReference type="ARBA" id="ARBA00023002"/>
    </source>
</evidence>
<gene>
    <name evidence="2" type="ORF">DY245_23270</name>
</gene>
<dbReference type="OrthoDB" id="3237043at2"/>
<dbReference type="Proteomes" id="UP000262477">
    <property type="component" value="Unassembled WGS sequence"/>
</dbReference>
<name>A0A371Q039_STRIH</name>
<organism evidence="2 3">
    <name type="scientific">Streptomyces inhibens</name>
    <dbReference type="NCBI Taxonomy" id="2293571"/>
    <lineage>
        <taxon>Bacteria</taxon>
        <taxon>Bacillati</taxon>
        <taxon>Actinomycetota</taxon>
        <taxon>Actinomycetes</taxon>
        <taxon>Kitasatosporales</taxon>
        <taxon>Streptomycetaceae</taxon>
        <taxon>Streptomyces</taxon>
    </lineage>
</organism>
<dbReference type="AlphaFoldDB" id="A0A371Q039"/>
<keyword evidence="3" id="KW-1185">Reference proteome</keyword>
<dbReference type="Gene3D" id="3.40.50.720">
    <property type="entry name" value="NAD(P)-binding Rossmann-like Domain"/>
    <property type="match status" value="1"/>
</dbReference>
<dbReference type="InterPro" id="IPR036291">
    <property type="entry name" value="NAD(P)-bd_dom_sf"/>
</dbReference>
<comment type="caution">
    <text evidence="2">The sequence shown here is derived from an EMBL/GenBank/DDBJ whole genome shotgun (WGS) entry which is preliminary data.</text>
</comment>
<dbReference type="PRINTS" id="PR00081">
    <property type="entry name" value="GDHRDH"/>
</dbReference>
<proteinExistence type="predicted"/>
<dbReference type="PANTHER" id="PTHR43157:SF31">
    <property type="entry name" value="PHOSPHATIDYLINOSITOL-GLYCAN BIOSYNTHESIS CLASS F PROTEIN"/>
    <property type="match status" value="1"/>
</dbReference>
<evidence type="ECO:0000313" key="3">
    <source>
        <dbReference type="Proteomes" id="UP000262477"/>
    </source>
</evidence>
<dbReference type="RefSeq" id="WP_128509170.1">
    <property type="nucleotide sequence ID" value="NZ_QUAC01000185.1"/>
</dbReference>
<dbReference type="Pfam" id="PF00106">
    <property type="entry name" value="adh_short"/>
    <property type="match status" value="1"/>
</dbReference>